<dbReference type="InterPro" id="IPR001478">
    <property type="entry name" value="PDZ"/>
</dbReference>
<dbReference type="Pfam" id="PF13180">
    <property type="entry name" value="PDZ_2"/>
    <property type="match status" value="1"/>
</dbReference>
<proteinExistence type="predicted"/>
<keyword evidence="1 4" id="KW-0645">Protease</keyword>
<dbReference type="PRINTS" id="PR00834">
    <property type="entry name" value="PROTEASES2C"/>
</dbReference>
<keyword evidence="5" id="KW-1185">Reference proteome</keyword>
<evidence type="ECO:0000313" key="5">
    <source>
        <dbReference type="Proteomes" id="UP001596056"/>
    </source>
</evidence>
<evidence type="ECO:0000256" key="2">
    <source>
        <dbReference type="ARBA" id="ARBA00022801"/>
    </source>
</evidence>
<dbReference type="PANTHER" id="PTHR43343">
    <property type="entry name" value="PEPTIDASE S12"/>
    <property type="match status" value="1"/>
</dbReference>
<dbReference type="InterPro" id="IPR036034">
    <property type="entry name" value="PDZ_sf"/>
</dbReference>
<dbReference type="Gene3D" id="2.30.42.10">
    <property type="match status" value="1"/>
</dbReference>
<dbReference type="Proteomes" id="UP001596056">
    <property type="component" value="Unassembled WGS sequence"/>
</dbReference>
<dbReference type="InterPro" id="IPR051201">
    <property type="entry name" value="Chloro_Bact_Ser_Proteases"/>
</dbReference>
<gene>
    <name evidence="4" type="ORF">ACFPOC_16485</name>
</gene>
<evidence type="ECO:0000313" key="4">
    <source>
        <dbReference type="EMBL" id="MFC5568010.1"/>
    </source>
</evidence>
<dbReference type="Gene3D" id="2.40.10.120">
    <property type="match status" value="1"/>
</dbReference>
<protein>
    <submittedName>
        <fullName evidence="4">S1C family serine protease</fullName>
        <ecNumber evidence="4">3.4.21.-</ecNumber>
    </submittedName>
</protein>
<dbReference type="PROSITE" id="PS50106">
    <property type="entry name" value="PDZ"/>
    <property type="match status" value="1"/>
</dbReference>
<dbReference type="GO" id="GO:0006508">
    <property type="term" value="P:proteolysis"/>
    <property type="evidence" value="ECO:0007669"/>
    <property type="project" value="UniProtKB-KW"/>
</dbReference>
<dbReference type="PANTHER" id="PTHR43343:SF3">
    <property type="entry name" value="PROTEASE DO-LIKE 8, CHLOROPLASTIC"/>
    <property type="match status" value="1"/>
</dbReference>
<comment type="caution">
    <text evidence="4">The sequence shown here is derived from an EMBL/GenBank/DDBJ whole genome shotgun (WGS) entry which is preliminary data.</text>
</comment>
<keyword evidence="2 4" id="KW-0378">Hydrolase</keyword>
<feature type="domain" description="PDZ" evidence="3">
    <location>
        <begin position="261"/>
        <end position="360"/>
    </location>
</feature>
<dbReference type="SUPFAM" id="SSF50156">
    <property type="entry name" value="PDZ domain-like"/>
    <property type="match status" value="1"/>
</dbReference>
<dbReference type="InterPro" id="IPR009003">
    <property type="entry name" value="Peptidase_S1_PA"/>
</dbReference>
<dbReference type="SUPFAM" id="SSF50494">
    <property type="entry name" value="Trypsin-like serine proteases"/>
    <property type="match status" value="1"/>
</dbReference>
<dbReference type="EMBL" id="JBHSNA010000023">
    <property type="protein sequence ID" value="MFC5568010.1"/>
    <property type="molecule type" value="Genomic_DNA"/>
</dbReference>
<accession>A0ABW0SHD8</accession>
<dbReference type="SMART" id="SM00228">
    <property type="entry name" value="PDZ"/>
    <property type="match status" value="1"/>
</dbReference>
<sequence>MRGLIFAVIVALALGLGIGLGLEGAGLLGDRQAAVPVPAGPAAVITVAPEGSDEAATIDLFRAHRDSVVAISTSASRRDLFGRSAGEVPLGTGSGWLWDGRGHVVTNAHVIEGATAASVQLADGRAFDATLVGRDTVHDLAVLLIDGEGLPPPLTLAPPEPPQVGARVFAIGNPFGLDWTLTTGIVSALERELPSDQAGTIRRGLIQTDAAINPGNSGGPLLDSSGRVIGVNTAIYSPSGGSAGIGFAIPAATVARVVPELIRTGRYTPPTLGLGFDPRINAAVNRQGLEGAVVLDVQQGSEAARAGIAPAEVLRDGRLRPGHVVTALDGEPVATLDDLLAALDARAVGDRVEVTFDTGGDRETVELPILAGG</sequence>
<organism evidence="4 5">
    <name type="scientific">Rubellimicrobium aerolatum</name>
    <dbReference type="NCBI Taxonomy" id="490979"/>
    <lineage>
        <taxon>Bacteria</taxon>
        <taxon>Pseudomonadati</taxon>
        <taxon>Pseudomonadota</taxon>
        <taxon>Alphaproteobacteria</taxon>
        <taxon>Rhodobacterales</taxon>
        <taxon>Roseobacteraceae</taxon>
        <taxon>Rubellimicrobium</taxon>
    </lineage>
</organism>
<name>A0ABW0SHD8_9RHOB</name>
<reference evidence="5" key="1">
    <citation type="journal article" date="2019" name="Int. J. Syst. Evol. Microbiol.">
        <title>The Global Catalogue of Microorganisms (GCM) 10K type strain sequencing project: providing services to taxonomists for standard genome sequencing and annotation.</title>
        <authorList>
            <consortium name="The Broad Institute Genomics Platform"/>
            <consortium name="The Broad Institute Genome Sequencing Center for Infectious Disease"/>
            <person name="Wu L."/>
            <person name="Ma J."/>
        </authorList>
    </citation>
    <scope>NUCLEOTIDE SEQUENCE [LARGE SCALE GENOMIC DNA]</scope>
    <source>
        <strain evidence="5">KACC 11588</strain>
    </source>
</reference>
<dbReference type="EC" id="3.4.21.-" evidence="4"/>
<dbReference type="Pfam" id="PF13365">
    <property type="entry name" value="Trypsin_2"/>
    <property type="match status" value="1"/>
</dbReference>
<dbReference type="GO" id="GO:0008233">
    <property type="term" value="F:peptidase activity"/>
    <property type="evidence" value="ECO:0007669"/>
    <property type="project" value="UniProtKB-KW"/>
</dbReference>
<evidence type="ECO:0000259" key="3">
    <source>
        <dbReference type="PROSITE" id="PS50106"/>
    </source>
</evidence>
<dbReference type="InterPro" id="IPR001940">
    <property type="entry name" value="Peptidase_S1C"/>
</dbReference>
<dbReference type="RefSeq" id="WP_342454216.1">
    <property type="nucleotide sequence ID" value="NZ_JAGGJP010000020.1"/>
</dbReference>
<evidence type="ECO:0000256" key="1">
    <source>
        <dbReference type="ARBA" id="ARBA00022670"/>
    </source>
</evidence>